<feature type="compositionally biased region" description="Pro residues" evidence="1">
    <location>
        <begin position="193"/>
        <end position="204"/>
    </location>
</feature>
<dbReference type="GO" id="GO:0051764">
    <property type="term" value="P:actin crosslink formation"/>
    <property type="evidence" value="ECO:0007669"/>
    <property type="project" value="TreeGrafter"/>
</dbReference>
<evidence type="ECO:0000313" key="4">
    <source>
        <dbReference type="Proteomes" id="UP000319801"/>
    </source>
</evidence>
<dbReference type="GO" id="GO:0030838">
    <property type="term" value="P:positive regulation of actin filament polymerization"/>
    <property type="evidence" value="ECO:0007669"/>
    <property type="project" value="TreeGrafter"/>
</dbReference>
<dbReference type="OrthoDB" id="9944156at2759"/>
<evidence type="ECO:0000256" key="1">
    <source>
        <dbReference type="SAM" id="MobiDB-lite"/>
    </source>
</evidence>
<dbReference type="EMBL" id="VCAZ01000020">
    <property type="protein sequence ID" value="TSK77112.1"/>
    <property type="molecule type" value="Genomic_DNA"/>
</dbReference>
<dbReference type="GO" id="GO:0007009">
    <property type="term" value="P:plasma membrane organization"/>
    <property type="evidence" value="ECO:0007669"/>
    <property type="project" value="InterPro"/>
</dbReference>
<feature type="compositionally biased region" description="Low complexity" evidence="1">
    <location>
        <begin position="170"/>
        <end position="192"/>
    </location>
</feature>
<comment type="caution">
    <text evidence="3">The sequence shown here is derived from an EMBL/GenBank/DDBJ whole genome shotgun (WGS) entry which is preliminary data.</text>
</comment>
<dbReference type="Gene3D" id="2.30.30.40">
    <property type="entry name" value="SH3 Domains"/>
    <property type="match status" value="1"/>
</dbReference>
<name>A0A556TUY1_BAGYA</name>
<feature type="compositionally biased region" description="Low complexity" evidence="1">
    <location>
        <begin position="205"/>
        <end position="219"/>
    </location>
</feature>
<accession>A0A556TUY1</accession>
<dbReference type="PANTHER" id="PTHR14206">
    <property type="entry name" value="BRAIN-SPECIFIC ANGIOGENESIS INHIBITOR 1-ASSOCIATED PROTEIN 2"/>
    <property type="match status" value="1"/>
</dbReference>
<dbReference type="PANTHER" id="PTHR14206:SF5">
    <property type="entry name" value="BRAIN-SPECIFIC ANGIOGENESIS INHIBITOR 1-ASSOCIATED PROTEIN 2-LIKE PROTEIN 2"/>
    <property type="match status" value="1"/>
</dbReference>
<dbReference type="InterPro" id="IPR027267">
    <property type="entry name" value="AH/BAR_dom_sf"/>
</dbReference>
<protein>
    <submittedName>
        <fullName evidence="3">Brain-specific angiogenesis inhibitor 1-associated protein 2-like protein 2</fullName>
    </submittedName>
</protein>
<dbReference type="InterPro" id="IPR013606">
    <property type="entry name" value="I-BAR_dom"/>
</dbReference>
<dbReference type="InterPro" id="IPR027681">
    <property type="entry name" value="IRSp53/IRTKS/Pinkbar"/>
</dbReference>
<reference evidence="3 4" key="1">
    <citation type="journal article" date="2019" name="Genome Biol. Evol.">
        <title>Whole-Genome Sequencing of the Giant Devil Catfish, Bagarius yarrelli.</title>
        <authorList>
            <person name="Jiang W."/>
            <person name="Lv Y."/>
            <person name="Cheng L."/>
            <person name="Yang K."/>
            <person name="Chao B."/>
            <person name="Wang X."/>
            <person name="Li Y."/>
            <person name="Pan X."/>
            <person name="You X."/>
            <person name="Zhang Y."/>
            <person name="Yang J."/>
            <person name="Li J."/>
            <person name="Zhang X."/>
            <person name="Liu S."/>
            <person name="Sun C."/>
            <person name="Yang J."/>
            <person name="Shi Q."/>
        </authorList>
    </citation>
    <scope>NUCLEOTIDE SEQUENCE [LARGE SCALE GENOMIC DNA]</scope>
    <source>
        <strain evidence="3">JWS20170419001</strain>
        <tissue evidence="3">Muscle</tissue>
    </source>
</reference>
<dbReference type="GO" id="GO:0005829">
    <property type="term" value="C:cytosol"/>
    <property type="evidence" value="ECO:0007669"/>
    <property type="project" value="TreeGrafter"/>
</dbReference>
<organism evidence="3 4">
    <name type="scientific">Bagarius yarrelli</name>
    <name type="common">Goonch</name>
    <name type="synonym">Bagrus yarrelli</name>
    <dbReference type="NCBI Taxonomy" id="175774"/>
    <lineage>
        <taxon>Eukaryota</taxon>
        <taxon>Metazoa</taxon>
        <taxon>Chordata</taxon>
        <taxon>Craniata</taxon>
        <taxon>Vertebrata</taxon>
        <taxon>Euteleostomi</taxon>
        <taxon>Actinopterygii</taxon>
        <taxon>Neopterygii</taxon>
        <taxon>Teleostei</taxon>
        <taxon>Ostariophysi</taxon>
        <taxon>Siluriformes</taxon>
        <taxon>Sisoridae</taxon>
        <taxon>Sisorinae</taxon>
        <taxon>Bagarius</taxon>
    </lineage>
</organism>
<dbReference type="Pfam" id="PF08397">
    <property type="entry name" value="IMD"/>
    <property type="match status" value="1"/>
</dbReference>
<evidence type="ECO:0000259" key="2">
    <source>
        <dbReference type="Pfam" id="PF08397"/>
    </source>
</evidence>
<evidence type="ECO:0000313" key="3">
    <source>
        <dbReference type="EMBL" id="TSK77112.1"/>
    </source>
</evidence>
<gene>
    <name evidence="3" type="ORF">Baya_5523</name>
</gene>
<proteinExistence type="predicted"/>
<dbReference type="SUPFAM" id="SSF103657">
    <property type="entry name" value="BAR/IMD domain-like"/>
    <property type="match status" value="1"/>
</dbReference>
<dbReference type="Gene3D" id="1.20.1270.60">
    <property type="entry name" value="Arfaptin homology (AH) domain/BAR domain"/>
    <property type="match status" value="1"/>
</dbReference>
<dbReference type="Proteomes" id="UP000319801">
    <property type="component" value="Unassembled WGS sequence"/>
</dbReference>
<dbReference type="GO" id="GO:0005654">
    <property type="term" value="C:nucleoplasm"/>
    <property type="evidence" value="ECO:0007669"/>
    <property type="project" value="TreeGrafter"/>
</dbReference>
<dbReference type="AlphaFoldDB" id="A0A556TUY1"/>
<dbReference type="GO" id="GO:0051017">
    <property type="term" value="P:actin filament bundle assembly"/>
    <property type="evidence" value="ECO:0007669"/>
    <property type="project" value="TreeGrafter"/>
</dbReference>
<sequence>MSVLNSDQLHRSTLGIYMDSRRRYEIEVRNQAMALERQLRRGGLQDGNDYVQFLRESHREALKEQERRYRFLAEKHCGLTQSIVYLMNKTEKSLQYRAEGWRELVNQTRSTTSRPGTASKLNNMVAANQGQAWTEQPLGRVPSREETITVLVSEPRNGWLYGRSESSARSGFVRSSSSMSNLLDQSASNRANAPPPPPPPPPPAQSKSSSSRSVTPASSENKVCKPQSALATVLFAKYTAFS</sequence>
<feature type="region of interest" description="Disordered" evidence="1">
    <location>
        <begin position="170"/>
        <end position="225"/>
    </location>
</feature>
<keyword evidence="4" id="KW-1185">Reference proteome</keyword>
<feature type="domain" description="IMD" evidence="2">
    <location>
        <begin position="52"/>
        <end position="106"/>
    </location>
</feature>